<organism evidence="1 2">
    <name type="scientific">Caerostris extrusa</name>
    <name type="common">Bark spider</name>
    <name type="synonym">Caerostris bankana</name>
    <dbReference type="NCBI Taxonomy" id="172846"/>
    <lineage>
        <taxon>Eukaryota</taxon>
        <taxon>Metazoa</taxon>
        <taxon>Ecdysozoa</taxon>
        <taxon>Arthropoda</taxon>
        <taxon>Chelicerata</taxon>
        <taxon>Arachnida</taxon>
        <taxon>Araneae</taxon>
        <taxon>Araneomorphae</taxon>
        <taxon>Entelegynae</taxon>
        <taxon>Araneoidea</taxon>
        <taxon>Araneidae</taxon>
        <taxon>Caerostris</taxon>
    </lineage>
</organism>
<accession>A0AAV4PZR9</accession>
<dbReference type="EMBL" id="BPLR01005309">
    <property type="protein sequence ID" value="GIY01376.1"/>
    <property type="molecule type" value="Genomic_DNA"/>
</dbReference>
<protein>
    <submittedName>
        <fullName evidence="1">Uncharacterized protein</fullName>
    </submittedName>
</protein>
<comment type="caution">
    <text evidence="1">The sequence shown here is derived from an EMBL/GenBank/DDBJ whole genome shotgun (WGS) entry which is preliminary data.</text>
</comment>
<gene>
    <name evidence="1" type="ORF">CEXT_567971</name>
</gene>
<proteinExistence type="predicted"/>
<evidence type="ECO:0000313" key="2">
    <source>
        <dbReference type="Proteomes" id="UP001054945"/>
    </source>
</evidence>
<keyword evidence="2" id="KW-1185">Reference proteome</keyword>
<evidence type="ECO:0000313" key="1">
    <source>
        <dbReference type="EMBL" id="GIY01376.1"/>
    </source>
</evidence>
<sequence>MHLGGKCELQQPSIFPKKAEWKAAVKKLSQGKSEKRRQFCALSSGTRALSEAMNSKPLMMKKEVVQVSGISQPCVRQKFLQGSGKYRFRWIYYICISAGSVLKKAYNKLFVIGYGPAFRTYNKKLILNLFTYCYKSE</sequence>
<dbReference type="AlphaFoldDB" id="A0AAV4PZR9"/>
<name>A0AAV4PZR9_CAEEX</name>
<dbReference type="Proteomes" id="UP001054945">
    <property type="component" value="Unassembled WGS sequence"/>
</dbReference>
<reference evidence="1 2" key="1">
    <citation type="submission" date="2021-06" db="EMBL/GenBank/DDBJ databases">
        <title>Caerostris extrusa draft genome.</title>
        <authorList>
            <person name="Kono N."/>
            <person name="Arakawa K."/>
        </authorList>
    </citation>
    <scope>NUCLEOTIDE SEQUENCE [LARGE SCALE GENOMIC DNA]</scope>
</reference>